<name>A0ABY5WAH2_9ACTN</name>
<keyword evidence="3" id="KW-0378">Hydrolase</keyword>
<evidence type="ECO:0000259" key="2">
    <source>
        <dbReference type="Pfam" id="PF21805"/>
    </source>
</evidence>
<reference evidence="3" key="2">
    <citation type="submission" date="2022-09" db="EMBL/GenBank/DDBJ databases">
        <title>Biosynthetic gene clusters of Dactylosporangioum fulvum.</title>
        <authorList>
            <person name="Caradec T."/>
        </authorList>
    </citation>
    <scope>NUCLEOTIDE SEQUENCE</scope>
    <source>
        <strain evidence="3">NRRL B-16292</strain>
    </source>
</reference>
<keyword evidence="4" id="KW-1185">Reference proteome</keyword>
<reference evidence="3" key="1">
    <citation type="submission" date="2021-04" db="EMBL/GenBank/DDBJ databases">
        <authorList>
            <person name="Hartkoorn R.C."/>
            <person name="Beaudoing E."/>
            <person name="Hot D."/>
        </authorList>
    </citation>
    <scope>NUCLEOTIDE SEQUENCE</scope>
    <source>
        <strain evidence="3">NRRL B-16292</strain>
    </source>
</reference>
<dbReference type="InterPro" id="IPR048667">
    <property type="entry name" value="Imm5-like"/>
</dbReference>
<dbReference type="EMBL" id="CP073720">
    <property type="protein sequence ID" value="UWP86547.1"/>
    <property type="molecule type" value="Genomic_DNA"/>
</dbReference>
<dbReference type="RefSeq" id="WP_259865828.1">
    <property type="nucleotide sequence ID" value="NZ_BAAAST010000003.1"/>
</dbReference>
<gene>
    <name evidence="3" type="ORF">Dfulv_20825</name>
</gene>
<evidence type="ECO:0000313" key="4">
    <source>
        <dbReference type="Proteomes" id="UP001059617"/>
    </source>
</evidence>
<keyword evidence="3" id="KW-0269">Exonuclease</keyword>
<evidence type="ECO:0000256" key="1">
    <source>
        <dbReference type="SAM" id="MobiDB-lite"/>
    </source>
</evidence>
<proteinExistence type="predicted"/>
<protein>
    <submittedName>
        <fullName evidence="3">Exonuclease SbcC</fullName>
    </submittedName>
</protein>
<organism evidence="3 4">
    <name type="scientific">Dactylosporangium fulvum</name>
    <dbReference type="NCBI Taxonomy" id="53359"/>
    <lineage>
        <taxon>Bacteria</taxon>
        <taxon>Bacillati</taxon>
        <taxon>Actinomycetota</taxon>
        <taxon>Actinomycetes</taxon>
        <taxon>Micromonosporales</taxon>
        <taxon>Micromonosporaceae</taxon>
        <taxon>Dactylosporangium</taxon>
    </lineage>
</organism>
<dbReference type="GO" id="GO:0004527">
    <property type="term" value="F:exonuclease activity"/>
    <property type="evidence" value="ECO:0007669"/>
    <property type="project" value="UniProtKB-KW"/>
</dbReference>
<accession>A0ABY5WAH2</accession>
<evidence type="ECO:0000313" key="3">
    <source>
        <dbReference type="EMBL" id="UWP86547.1"/>
    </source>
</evidence>
<feature type="compositionally biased region" description="Basic and acidic residues" evidence="1">
    <location>
        <begin position="177"/>
        <end position="194"/>
    </location>
</feature>
<dbReference type="Proteomes" id="UP001059617">
    <property type="component" value="Chromosome"/>
</dbReference>
<feature type="region of interest" description="Disordered" evidence="1">
    <location>
        <begin position="177"/>
        <end position="201"/>
    </location>
</feature>
<dbReference type="Pfam" id="PF21805">
    <property type="entry name" value="Imm5_like"/>
    <property type="match status" value="1"/>
</dbReference>
<keyword evidence="3" id="KW-0540">Nuclease</keyword>
<feature type="domain" description="Imm-5-like" evidence="2">
    <location>
        <begin position="16"/>
        <end position="132"/>
    </location>
</feature>
<sequence length="201" mass="21404">MMAADENLTIELNMAELREIAGYAVACAEPALAIFERERPDDRRPRAAIDAAQAFADGAKRTKVIRDNAWAAHRAAQETRDAGQAAASDAARAALGAASAAFLHPLAKATQVVHILGSAAHAARAFELDAGDDRDVGADYIEKARGLAGPTVVSVLTRYPNAPSGRGRVGELMRRLDASLRQPATDRRRAEQRRPGGSRPC</sequence>